<dbReference type="AlphaFoldDB" id="A0A814ZYN3"/>
<gene>
    <name evidence="2" type="ORF">EDS130_LOCUS37103</name>
    <name evidence="1" type="ORF">XAT740_LOCUS26134</name>
</gene>
<accession>A0A814ZYN3</accession>
<evidence type="ECO:0000313" key="3">
    <source>
        <dbReference type="Proteomes" id="UP000663828"/>
    </source>
</evidence>
<comment type="caution">
    <text evidence="1">The sequence shown here is derived from an EMBL/GenBank/DDBJ whole genome shotgun (WGS) entry which is preliminary data.</text>
</comment>
<dbReference type="OrthoDB" id="10059462at2759"/>
<dbReference type="EMBL" id="CAJNOJ010000358">
    <property type="protein sequence ID" value="CAF1416080.1"/>
    <property type="molecule type" value="Genomic_DNA"/>
</dbReference>
<proteinExistence type="predicted"/>
<reference evidence="1" key="1">
    <citation type="submission" date="2021-02" db="EMBL/GenBank/DDBJ databases">
        <authorList>
            <person name="Nowell W R."/>
        </authorList>
    </citation>
    <scope>NUCLEOTIDE SEQUENCE</scope>
</reference>
<keyword evidence="3" id="KW-1185">Reference proteome</keyword>
<dbReference type="Proteomes" id="UP000663852">
    <property type="component" value="Unassembled WGS sequence"/>
</dbReference>
<protein>
    <submittedName>
        <fullName evidence="1">Uncharacterized protein</fullName>
    </submittedName>
</protein>
<name>A0A814ZYN3_ADIRI</name>
<dbReference type="Proteomes" id="UP000663828">
    <property type="component" value="Unassembled WGS sequence"/>
</dbReference>
<sequence length="386" mass="45199">MISILTETTNQLTRKTLINALNKSSQLSFFLQSYKNKLAYEDTHFIAMHILESITHIHTGINGPLQQRMQVLQFDLEDFSFTGEHDLHHSNFEYQKQLANEVTREINEILSMITSVLDIHLHLNQCLSINTSSISFLLKKTSSSFVSDHCKADFSVNSTVLIRMMTQPLAPYGNSTQLFTNLSRSFSFSVFDEDQHDIQANRMEFVIPRDPNWIVPPMFYQNVTIMNEKNFLFHFYSYNLTKTNGNQTFSIHFEIHPLNPNISYFLIHQFDDKPQMNPIQNWTFLCPSDFTSDQTYLHFIDNRQTSNHHSIVYGIRELVFEEMNEYCSNKTVAPIVDQPRKFSSDYEIRLYQSSCFYLDSNNNWQSNRLVVGRLTNLYQTQCFSIN</sequence>
<evidence type="ECO:0000313" key="2">
    <source>
        <dbReference type="EMBL" id="CAF1416080.1"/>
    </source>
</evidence>
<dbReference type="EMBL" id="CAJNOR010002106">
    <property type="protein sequence ID" value="CAF1248670.1"/>
    <property type="molecule type" value="Genomic_DNA"/>
</dbReference>
<evidence type="ECO:0000313" key="1">
    <source>
        <dbReference type="EMBL" id="CAF1248670.1"/>
    </source>
</evidence>
<organism evidence="1 3">
    <name type="scientific">Adineta ricciae</name>
    <name type="common">Rotifer</name>
    <dbReference type="NCBI Taxonomy" id="249248"/>
    <lineage>
        <taxon>Eukaryota</taxon>
        <taxon>Metazoa</taxon>
        <taxon>Spiralia</taxon>
        <taxon>Gnathifera</taxon>
        <taxon>Rotifera</taxon>
        <taxon>Eurotatoria</taxon>
        <taxon>Bdelloidea</taxon>
        <taxon>Adinetida</taxon>
        <taxon>Adinetidae</taxon>
        <taxon>Adineta</taxon>
    </lineage>
</organism>